<accession>A0A432ZHF9</accession>
<dbReference type="AlphaFoldDB" id="A0A432ZHF9"/>
<dbReference type="Proteomes" id="UP000287908">
    <property type="component" value="Unassembled WGS sequence"/>
</dbReference>
<name>A0A432ZHF9_9GAMM</name>
<comment type="caution">
    <text evidence="2">The sequence shown here is derived from an EMBL/GenBank/DDBJ whole genome shotgun (WGS) entry which is preliminary data.</text>
</comment>
<keyword evidence="1" id="KW-0472">Membrane</keyword>
<organism evidence="2 3">
    <name type="scientific">Idiomarina seosinensis</name>
    <dbReference type="NCBI Taxonomy" id="281739"/>
    <lineage>
        <taxon>Bacteria</taxon>
        <taxon>Pseudomonadati</taxon>
        <taxon>Pseudomonadota</taxon>
        <taxon>Gammaproteobacteria</taxon>
        <taxon>Alteromonadales</taxon>
        <taxon>Idiomarinaceae</taxon>
        <taxon>Idiomarina</taxon>
    </lineage>
</organism>
<keyword evidence="1" id="KW-1133">Transmembrane helix</keyword>
<keyword evidence="1" id="KW-0812">Transmembrane</keyword>
<keyword evidence="3" id="KW-1185">Reference proteome</keyword>
<feature type="transmembrane region" description="Helical" evidence="1">
    <location>
        <begin position="12"/>
        <end position="32"/>
    </location>
</feature>
<feature type="transmembrane region" description="Helical" evidence="1">
    <location>
        <begin position="73"/>
        <end position="93"/>
    </location>
</feature>
<sequence>MMNTSTTTIAVYAGLISVVIGAATFALSWNLYDMLCGPMPGTKVLLFPGNLTLIYVWHPLFTEEINFWPKLALQMFGQFFVVTTVAVLFVGVAKKLLRRKNFSRY</sequence>
<reference evidence="2 3" key="1">
    <citation type="journal article" date="2011" name="Front. Microbiol.">
        <title>Genomic signatures of strain selection and enhancement in Bacillus atrophaeus var. globigii, a historical biowarfare simulant.</title>
        <authorList>
            <person name="Gibbons H.S."/>
            <person name="Broomall S.M."/>
            <person name="McNew L.A."/>
            <person name="Daligault H."/>
            <person name="Chapman C."/>
            <person name="Bruce D."/>
            <person name="Karavis M."/>
            <person name="Krepps M."/>
            <person name="McGregor P.A."/>
            <person name="Hong C."/>
            <person name="Park K.H."/>
            <person name="Akmal A."/>
            <person name="Feldman A."/>
            <person name="Lin J.S."/>
            <person name="Chang W.E."/>
            <person name="Higgs B.W."/>
            <person name="Demirev P."/>
            <person name="Lindquist J."/>
            <person name="Liem A."/>
            <person name="Fochler E."/>
            <person name="Read T.D."/>
            <person name="Tapia R."/>
            <person name="Johnson S."/>
            <person name="Bishop-Lilly K.A."/>
            <person name="Detter C."/>
            <person name="Han C."/>
            <person name="Sozhamannan S."/>
            <person name="Rosenzweig C.N."/>
            <person name="Skowronski E.W."/>
        </authorList>
    </citation>
    <scope>NUCLEOTIDE SEQUENCE [LARGE SCALE GENOMIC DNA]</scope>
    <source>
        <strain evidence="2 3">CL-SP19</strain>
    </source>
</reference>
<dbReference type="EMBL" id="PIQF01000001">
    <property type="protein sequence ID" value="RUO77457.1"/>
    <property type="molecule type" value="Genomic_DNA"/>
</dbReference>
<dbReference type="OrthoDB" id="6388327at2"/>
<gene>
    <name evidence="2" type="ORF">CWI81_02965</name>
</gene>
<evidence type="ECO:0000313" key="2">
    <source>
        <dbReference type="EMBL" id="RUO77457.1"/>
    </source>
</evidence>
<proteinExistence type="predicted"/>
<evidence type="ECO:0000256" key="1">
    <source>
        <dbReference type="SAM" id="Phobius"/>
    </source>
</evidence>
<feature type="transmembrane region" description="Helical" evidence="1">
    <location>
        <begin position="44"/>
        <end position="61"/>
    </location>
</feature>
<protein>
    <submittedName>
        <fullName evidence="2">Uncharacterized protein</fullName>
    </submittedName>
</protein>
<evidence type="ECO:0000313" key="3">
    <source>
        <dbReference type="Proteomes" id="UP000287908"/>
    </source>
</evidence>
<dbReference type="RefSeq" id="WP_126783731.1">
    <property type="nucleotide sequence ID" value="NZ_PIQF01000001.1"/>
</dbReference>